<dbReference type="EMBL" id="OFTC01000087">
    <property type="protein sequence ID" value="SOZ40886.1"/>
    <property type="molecule type" value="Genomic_DNA"/>
</dbReference>
<evidence type="ECO:0000313" key="1">
    <source>
        <dbReference type="EMBL" id="SOZ40886.1"/>
    </source>
</evidence>
<comment type="caution">
    <text evidence="1">The sequence shown here is derived from an EMBL/GenBank/DDBJ whole genome shotgun (WGS) entry which is preliminary data.</text>
</comment>
<protein>
    <submittedName>
        <fullName evidence="1">Uncharacterized protein</fullName>
    </submittedName>
</protein>
<sequence>MVAAERIGLTQEKINCSQRLLAATSEIPFI</sequence>
<name>A0ABY1VE14_9BURK</name>
<keyword evidence="2" id="KW-1185">Reference proteome</keyword>
<dbReference type="Proteomes" id="UP000256710">
    <property type="component" value="Unassembled WGS sequence"/>
</dbReference>
<gene>
    <name evidence="1" type="ORF">CBM2605_U10007</name>
</gene>
<reference evidence="1 2" key="1">
    <citation type="submission" date="2018-01" db="EMBL/GenBank/DDBJ databases">
        <authorList>
            <person name="Clerissi C."/>
        </authorList>
    </citation>
    <scope>NUCLEOTIDE SEQUENCE [LARGE SCALE GENOMIC DNA]</scope>
    <source>
        <strain evidence="1">Cupriavidus taiwanensis STM 6082</strain>
    </source>
</reference>
<evidence type="ECO:0000313" key="2">
    <source>
        <dbReference type="Proteomes" id="UP000256710"/>
    </source>
</evidence>
<organism evidence="1 2">
    <name type="scientific">Cupriavidus neocaledonicus</name>
    <dbReference type="NCBI Taxonomy" id="1040979"/>
    <lineage>
        <taxon>Bacteria</taxon>
        <taxon>Pseudomonadati</taxon>
        <taxon>Pseudomonadota</taxon>
        <taxon>Betaproteobacteria</taxon>
        <taxon>Burkholderiales</taxon>
        <taxon>Burkholderiaceae</taxon>
        <taxon>Cupriavidus</taxon>
    </lineage>
</organism>
<accession>A0ABY1VE14</accession>
<proteinExistence type="predicted"/>